<dbReference type="EMBL" id="NPEU01000021">
    <property type="protein sequence ID" value="RAI41279.1"/>
    <property type="molecule type" value="Genomic_DNA"/>
</dbReference>
<dbReference type="InterPro" id="IPR027396">
    <property type="entry name" value="DsrEFH-like"/>
</dbReference>
<comment type="caution">
    <text evidence="1">The sequence shown here is derived from an EMBL/GenBank/DDBJ whole genome shotgun (WGS) entry which is preliminary data.</text>
</comment>
<dbReference type="PANTHER" id="PTHR34655">
    <property type="entry name" value="CONSERVED WITHIN P. AEROPHILUM"/>
    <property type="match status" value="1"/>
</dbReference>
<accession>A0A327KQW1</accession>
<evidence type="ECO:0000313" key="2">
    <source>
        <dbReference type="Proteomes" id="UP000248863"/>
    </source>
</evidence>
<dbReference type="InterPro" id="IPR032836">
    <property type="entry name" value="DsrE2-like"/>
</dbReference>
<dbReference type="RefSeq" id="WP_111355674.1">
    <property type="nucleotide sequence ID" value="NZ_NHSK01000059.1"/>
</dbReference>
<evidence type="ECO:0000313" key="1">
    <source>
        <dbReference type="EMBL" id="RAI41279.1"/>
    </source>
</evidence>
<name>A0A327KQW1_9BRAD</name>
<dbReference type="AlphaFoldDB" id="A0A327KQW1"/>
<protein>
    <submittedName>
        <fullName evidence="1">Peroxiredoxin</fullName>
    </submittedName>
</protein>
<dbReference type="Proteomes" id="UP000248863">
    <property type="component" value="Unassembled WGS sequence"/>
</dbReference>
<reference evidence="1 2" key="1">
    <citation type="submission" date="2017-07" db="EMBL/GenBank/DDBJ databases">
        <title>Draft Genome Sequences of Select Purple Nonsulfur Bacteria.</title>
        <authorList>
            <person name="Lasarre B."/>
            <person name="Mckinlay J.B."/>
        </authorList>
    </citation>
    <scope>NUCLEOTIDE SEQUENCE [LARGE SCALE GENOMIC DNA]</scope>
    <source>
        <strain evidence="1 2">DSM 11907</strain>
    </source>
</reference>
<dbReference type="PANTHER" id="PTHR34655:SF2">
    <property type="entry name" value="PEROXIREDOXIN FAMILY PROTEIN"/>
    <property type="match status" value="1"/>
</dbReference>
<organism evidence="1 2">
    <name type="scientific">Rhodoplanes elegans</name>
    <dbReference type="NCBI Taxonomy" id="29408"/>
    <lineage>
        <taxon>Bacteria</taxon>
        <taxon>Pseudomonadati</taxon>
        <taxon>Pseudomonadota</taxon>
        <taxon>Alphaproteobacteria</taxon>
        <taxon>Hyphomicrobiales</taxon>
        <taxon>Nitrobacteraceae</taxon>
        <taxon>Rhodoplanes</taxon>
    </lineage>
</organism>
<sequence length="125" mass="13886">MTRRLLIVLLNTDPRNPEELGGPFYHAAVAAAMDYRVDVVCTATAGRLMRKGVADQIHIKPGHPKTVHDWIMEAHDQGARFWACPANLDLFDMTEADLIPECSGMMGAAAMIRDLMEGECRVLTY</sequence>
<gene>
    <name evidence="1" type="ORF">CH338_03690</name>
</gene>
<dbReference type="SUPFAM" id="SSF75169">
    <property type="entry name" value="DsrEFH-like"/>
    <property type="match status" value="1"/>
</dbReference>
<dbReference type="OrthoDB" id="7932267at2"/>
<keyword evidence="2" id="KW-1185">Reference proteome</keyword>
<proteinExistence type="predicted"/>
<dbReference type="Gene3D" id="3.40.1260.10">
    <property type="entry name" value="DsrEFH-like"/>
    <property type="match status" value="1"/>
</dbReference>
<dbReference type="Pfam" id="PF13686">
    <property type="entry name" value="DrsE_2"/>
    <property type="match status" value="1"/>
</dbReference>